<evidence type="ECO:0000256" key="1">
    <source>
        <dbReference type="SAM" id="MobiDB-lite"/>
    </source>
</evidence>
<comment type="caution">
    <text evidence="3">The sequence shown here is derived from an EMBL/GenBank/DDBJ whole genome shotgun (WGS) entry which is preliminary data.</text>
</comment>
<dbReference type="OrthoDB" id="5372757at2"/>
<dbReference type="RefSeq" id="WP_138153105.1">
    <property type="nucleotide sequence ID" value="NZ_CBDDKQ010000003.1"/>
</dbReference>
<keyword evidence="4" id="KW-1185">Reference proteome</keyword>
<dbReference type="Pfam" id="PF13103">
    <property type="entry name" value="TonB_2"/>
    <property type="match status" value="1"/>
</dbReference>
<keyword evidence="2" id="KW-1133">Transmembrane helix</keyword>
<feature type="region of interest" description="Disordered" evidence="1">
    <location>
        <begin position="61"/>
        <end position="85"/>
    </location>
</feature>
<feature type="compositionally biased region" description="Basic and acidic residues" evidence="1">
    <location>
        <begin position="65"/>
        <end position="74"/>
    </location>
</feature>
<accession>A0A5R8XZ71</accession>
<sequence>MEKKGIFYLSGFLSITVYLAICFSFLLYIYAPKPKKYDSSKTTVLELELISTKATEKKVAKKSVQKPEPKEVVKKSTSRSNEQKGVDAKSLFAKVKTTAKKVVKENTSTVKESLDPSRFKSKFQKQKKTDNLNVNKLLNDTKTTTNMPKTSATSNGEEHEYFSKIKEILWQRWNPSLLEAGLTVKVLVMITNDGVFDYRVMKYSSNDRFDQSLKEFLESQKNESFPTHKINSKVDIIINFKSEG</sequence>
<reference evidence="3 4" key="1">
    <citation type="submission" date="2019-05" db="EMBL/GenBank/DDBJ databases">
        <title>Arcobacter sp. nov., isolated from sea sediment.</title>
        <authorList>
            <person name="Kim W."/>
        </authorList>
    </citation>
    <scope>NUCLEOTIDE SEQUENCE [LARGE SCALE GENOMIC DNA]</scope>
    <source>
        <strain evidence="3 4">CAU 1517</strain>
    </source>
</reference>
<proteinExistence type="predicted"/>
<name>A0A5R8XZ71_9BACT</name>
<dbReference type="EMBL" id="VANU01000005">
    <property type="protein sequence ID" value="TLP36850.1"/>
    <property type="molecule type" value="Genomic_DNA"/>
</dbReference>
<dbReference type="SUPFAM" id="SSF74653">
    <property type="entry name" value="TolA/TonB C-terminal domain"/>
    <property type="match status" value="1"/>
</dbReference>
<organism evidence="3 4">
    <name type="scientific">Arcobacter arenosus</name>
    <dbReference type="NCBI Taxonomy" id="2576037"/>
    <lineage>
        <taxon>Bacteria</taxon>
        <taxon>Pseudomonadati</taxon>
        <taxon>Campylobacterota</taxon>
        <taxon>Epsilonproteobacteria</taxon>
        <taxon>Campylobacterales</taxon>
        <taxon>Arcobacteraceae</taxon>
        <taxon>Arcobacter</taxon>
    </lineage>
</organism>
<gene>
    <name evidence="3" type="ORF">FDK22_11410</name>
</gene>
<evidence type="ECO:0000256" key="2">
    <source>
        <dbReference type="SAM" id="Phobius"/>
    </source>
</evidence>
<dbReference type="AlphaFoldDB" id="A0A5R8XZ71"/>
<keyword evidence="2" id="KW-0472">Membrane</keyword>
<evidence type="ECO:0000313" key="3">
    <source>
        <dbReference type="EMBL" id="TLP36850.1"/>
    </source>
</evidence>
<protein>
    <submittedName>
        <fullName evidence="3">TonB C-terminal domain-containing protein</fullName>
    </submittedName>
</protein>
<evidence type="ECO:0000313" key="4">
    <source>
        <dbReference type="Proteomes" id="UP000308901"/>
    </source>
</evidence>
<feature type="transmembrane region" description="Helical" evidence="2">
    <location>
        <begin position="6"/>
        <end position="31"/>
    </location>
</feature>
<dbReference type="Proteomes" id="UP000308901">
    <property type="component" value="Unassembled WGS sequence"/>
</dbReference>
<keyword evidence="2" id="KW-0812">Transmembrane</keyword>